<dbReference type="OrthoDB" id="9774685at2"/>
<evidence type="ECO:0000259" key="1">
    <source>
        <dbReference type="PROSITE" id="PS50994"/>
    </source>
</evidence>
<evidence type="ECO:0000313" key="3">
    <source>
        <dbReference type="EMBL" id="MUH71851.1"/>
    </source>
</evidence>
<dbReference type="GO" id="GO:0015074">
    <property type="term" value="P:DNA integration"/>
    <property type="evidence" value="ECO:0007669"/>
    <property type="project" value="InterPro"/>
</dbReference>
<gene>
    <name evidence="2" type="ORF">GNP35_00675</name>
    <name evidence="3" type="ORF">GNP35_04785</name>
</gene>
<dbReference type="NCBIfam" id="NF033516">
    <property type="entry name" value="transpos_IS3"/>
    <property type="match status" value="1"/>
</dbReference>
<dbReference type="Pfam" id="PF00665">
    <property type="entry name" value="rve"/>
    <property type="match status" value="1"/>
</dbReference>
<dbReference type="PROSITE" id="PS50994">
    <property type="entry name" value="INTEGRASE"/>
    <property type="match status" value="1"/>
</dbReference>
<dbReference type="Proteomes" id="UP000439994">
    <property type="component" value="Unassembled WGS sequence"/>
</dbReference>
<dbReference type="InterPro" id="IPR010921">
    <property type="entry name" value="Trp_repressor/repl_initiator"/>
</dbReference>
<dbReference type="PANTHER" id="PTHR46889:SF5">
    <property type="entry name" value="INTEGRASE PROTEIN"/>
    <property type="match status" value="1"/>
</dbReference>
<dbReference type="SUPFAM" id="SSF53098">
    <property type="entry name" value="Ribonuclease H-like"/>
    <property type="match status" value="1"/>
</dbReference>
<dbReference type="SUPFAM" id="SSF48295">
    <property type="entry name" value="TrpR-like"/>
    <property type="match status" value="1"/>
</dbReference>
<reference evidence="3 4" key="1">
    <citation type="submission" date="2019-11" db="EMBL/GenBank/DDBJ databases">
        <title>P. haliotis isolates from Z. marina roots.</title>
        <authorList>
            <person name="Cohen M."/>
            <person name="Jospin G."/>
            <person name="Eisen J.A."/>
            <person name="Coil D.A."/>
        </authorList>
    </citation>
    <scope>NUCLEOTIDE SEQUENCE [LARGE SCALE GENOMIC DNA]</scope>
    <source>
        <strain evidence="3 4">UCD-MCMsp1aY</strain>
    </source>
</reference>
<dbReference type="InterPro" id="IPR036397">
    <property type="entry name" value="RNaseH_sf"/>
</dbReference>
<keyword evidence="4" id="KW-1185">Reference proteome</keyword>
<dbReference type="PANTHER" id="PTHR46889">
    <property type="entry name" value="TRANSPOSASE INSF FOR INSERTION SEQUENCE IS3B-RELATED"/>
    <property type="match status" value="1"/>
</dbReference>
<evidence type="ECO:0000313" key="4">
    <source>
        <dbReference type="Proteomes" id="UP000439994"/>
    </source>
</evidence>
<accession>A0A6N8FBW1</accession>
<dbReference type="InterPro" id="IPR048020">
    <property type="entry name" value="Transpos_IS3"/>
</dbReference>
<feature type="domain" description="Integrase catalytic" evidence="1">
    <location>
        <begin position="241"/>
        <end position="401"/>
    </location>
</feature>
<dbReference type="Gene3D" id="3.30.420.10">
    <property type="entry name" value="Ribonuclease H-like superfamily/Ribonuclease H"/>
    <property type="match status" value="1"/>
</dbReference>
<evidence type="ECO:0000313" key="2">
    <source>
        <dbReference type="EMBL" id="MUH71137.1"/>
    </source>
</evidence>
<name>A0A6N8FBW1_9GAMM</name>
<dbReference type="EMBL" id="WOCD01000001">
    <property type="protein sequence ID" value="MUH71137.1"/>
    <property type="molecule type" value="Genomic_DNA"/>
</dbReference>
<dbReference type="InterPro" id="IPR050900">
    <property type="entry name" value="Transposase_IS3/IS150/IS904"/>
</dbReference>
<dbReference type="GO" id="GO:0043565">
    <property type="term" value="F:sequence-specific DNA binding"/>
    <property type="evidence" value="ECO:0007669"/>
    <property type="project" value="InterPro"/>
</dbReference>
<proteinExistence type="predicted"/>
<organism evidence="3 4">
    <name type="scientific">Psychrosphaera haliotis</name>
    <dbReference type="NCBI Taxonomy" id="555083"/>
    <lineage>
        <taxon>Bacteria</taxon>
        <taxon>Pseudomonadati</taxon>
        <taxon>Pseudomonadota</taxon>
        <taxon>Gammaproteobacteria</taxon>
        <taxon>Alteromonadales</taxon>
        <taxon>Pseudoalteromonadaceae</taxon>
        <taxon>Psychrosphaera</taxon>
    </lineage>
</organism>
<comment type="caution">
    <text evidence="3">The sequence shown here is derived from an EMBL/GenBank/DDBJ whole genome shotgun (WGS) entry which is preliminary data.</text>
</comment>
<dbReference type="InterPro" id="IPR001584">
    <property type="entry name" value="Integrase_cat-core"/>
</dbReference>
<dbReference type="EMBL" id="WOCD01000003">
    <property type="protein sequence ID" value="MUH71851.1"/>
    <property type="molecule type" value="Genomic_DNA"/>
</dbReference>
<dbReference type="InterPro" id="IPR012337">
    <property type="entry name" value="RNaseH-like_sf"/>
</dbReference>
<dbReference type="RefSeq" id="WP_155693596.1">
    <property type="nucleotide sequence ID" value="NZ_WOCD01000001.1"/>
</dbReference>
<dbReference type="AlphaFoldDB" id="A0A6N8FBW1"/>
<sequence length="401" mass="46102">MKTTTKRTQKDYTLAFKLSVVEQVEKGEMTYKVAQDLYGIQGCSTVLVWLRKHGRLNWSKGTPKFLTQGPIMEKPESTLTPEQRIKQLEQQLVESKQKADFFEAVVNVLETDYGVRVGKKAQGQVIRNKVIPGLTVTQACLYLGISRQALYQRGKRQAAQNKHEASVLEQVRNERLVHPRIGARKLKYLLNRKNIFIGRDHLFNLLRDKRLLVSPKRAYHRTTNSHHRFHCHPNVIKNGYSAVQPEQLWVADITYLPTRDGESYVSLITDAFSRKIVGYQVDSHMKTNSVKKAFTSALKQRTKQGDLIHHSDRGVQYCSAEYQGLHEKYGVKCSMTDGYDCYQNALAERINGILKSEYLLHKPKDLDEAKKMVAESVAIYNQKRPHSALKYKTPDEVHRAF</sequence>
<protein>
    <submittedName>
        <fullName evidence="3">IS3 family transposase</fullName>
    </submittedName>
</protein>